<dbReference type="InterPro" id="IPR008949">
    <property type="entry name" value="Isoprenoid_synthase_dom_sf"/>
</dbReference>
<name>A0A371DBH1_9APHY</name>
<sequence>MGAPHATDPTNIPRSELQVLLHEFLSSSSYRPPKTARDLDLRKRLASEIATWQVDIEPQMVGKMIETSCSYAETAYCHIPPEHRYYVALYTACMLYGEDLGERDHESVAQFARRLIRGERQLNPIFDRLVDLLKEAHMYWTDVGADAIITGTVDALSGTFVEFATASMVVAPSATRYPWYLRTRAGGGPQYTHFMFTRSWRETPDSYLQLLPEIEHWTLGTNDILSFYKEELAGETSNYVHLRAAAEQLSPLEVLRQLTAEVIDTAERIKSIIGADGELAELWETYLQRYLEFTIRTPRYRLGELGIFP</sequence>
<protein>
    <submittedName>
        <fullName evidence="3">Terpenoid synthase</fullName>
    </submittedName>
</protein>
<gene>
    <name evidence="3" type="ORF">OH76DRAFT_496882</name>
</gene>
<evidence type="ECO:0000313" key="4">
    <source>
        <dbReference type="Proteomes" id="UP000256964"/>
    </source>
</evidence>
<evidence type="ECO:0000256" key="2">
    <source>
        <dbReference type="ARBA" id="ARBA00023239"/>
    </source>
</evidence>
<dbReference type="AlphaFoldDB" id="A0A371DBH1"/>
<dbReference type="STRING" id="139420.A0A371DBH1"/>
<evidence type="ECO:0000256" key="1">
    <source>
        <dbReference type="ARBA" id="ARBA00007946"/>
    </source>
</evidence>
<comment type="similarity">
    <text evidence="1">Belongs to the trichodiene synthase family.</text>
</comment>
<dbReference type="GO" id="GO:0016838">
    <property type="term" value="F:carbon-oxygen lyase activity, acting on phosphates"/>
    <property type="evidence" value="ECO:0007669"/>
    <property type="project" value="InterPro"/>
</dbReference>
<keyword evidence="4" id="KW-1185">Reference proteome</keyword>
<organism evidence="3 4">
    <name type="scientific">Lentinus brumalis</name>
    <dbReference type="NCBI Taxonomy" id="2498619"/>
    <lineage>
        <taxon>Eukaryota</taxon>
        <taxon>Fungi</taxon>
        <taxon>Dikarya</taxon>
        <taxon>Basidiomycota</taxon>
        <taxon>Agaricomycotina</taxon>
        <taxon>Agaricomycetes</taxon>
        <taxon>Polyporales</taxon>
        <taxon>Polyporaceae</taxon>
        <taxon>Lentinus</taxon>
    </lineage>
</organism>
<dbReference type="OrthoDB" id="2998174at2759"/>
<dbReference type="InterPro" id="IPR024652">
    <property type="entry name" value="Trichodiene_synth"/>
</dbReference>
<dbReference type="SUPFAM" id="SSF48576">
    <property type="entry name" value="Terpenoid synthases"/>
    <property type="match status" value="1"/>
</dbReference>
<reference evidence="3 4" key="1">
    <citation type="journal article" date="2018" name="Biotechnol. Biofuels">
        <title>Integrative visual omics of the white-rot fungus Polyporus brumalis exposes the biotechnological potential of its oxidative enzymes for delignifying raw plant biomass.</title>
        <authorList>
            <person name="Miyauchi S."/>
            <person name="Rancon A."/>
            <person name="Drula E."/>
            <person name="Hage H."/>
            <person name="Chaduli D."/>
            <person name="Favel A."/>
            <person name="Grisel S."/>
            <person name="Henrissat B."/>
            <person name="Herpoel-Gimbert I."/>
            <person name="Ruiz-Duenas F.J."/>
            <person name="Chevret D."/>
            <person name="Hainaut M."/>
            <person name="Lin J."/>
            <person name="Wang M."/>
            <person name="Pangilinan J."/>
            <person name="Lipzen A."/>
            <person name="Lesage-Meessen L."/>
            <person name="Navarro D."/>
            <person name="Riley R."/>
            <person name="Grigoriev I.V."/>
            <person name="Zhou S."/>
            <person name="Raouche S."/>
            <person name="Rosso M.N."/>
        </authorList>
    </citation>
    <scope>NUCLEOTIDE SEQUENCE [LARGE SCALE GENOMIC DNA]</scope>
    <source>
        <strain evidence="3 4">BRFM 1820</strain>
    </source>
</reference>
<keyword evidence="2" id="KW-0456">Lyase</keyword>
<evidence type="ECO:0000313" key="3">
    <source>
        <dbReference type="EMBL" id="RDX49899.1"/>
    </source>
</evidence>
<accession>A0A371DBH1</accession>
<dbReference type="EMBL" id="KZ857402">
    <property type="protein sequence ID" value="RDX49899.1"/>
    <property type="molecule type" value="Genomic_DNA"/>
</dbReference>
<proteinExistence type="inferred from homology"/>
<dbReference type="Proteomes" id="UP000256964">
    <property type="component" value="Unassembled WGS sequence"/>
</dbReference>
<dbReference type="Pfam" id="PF06330">
    <property type="entry name" value="TRI5"/>
    <property type="match status" value="1"/>
</dbReference>
<dbReference type="Gene3D" id="1.10.600.10">
    <property type="entry name" value="Farnesyl Diphosphate Synthase"/>
    <property type="match status" value="1"/>
</dbReference>